<evidence type="ECO:0000313" key="2">
    <source>
        <dbReference type="EMBL" id="KAJ1138970.1"/>
    </source>
</evidence>
<evidence type="ECO:0000313" key="3">
    <source>
        <dbReference type="Proteomes" id="UP001066276"/>
    </source>
</evidence>
<gene>
    <name evidence="2" type="ORF">NDU88_005349</name>
</gene>
<organism evidence="2 3">
    <name type="scientific">Pleurodeles waltl</name>
    <name type="common">Iberian ribbed newt</name>
    <dbReference type="NCBI Taxonomy" id="8319"/>
    <lineage>
        <taxon>Eukaryota</taxon>
        <taxon>Metazoa</taxon>
        <taxon>Chordata</taxon>
        <taxon>Craniata</taxon>
        <taxon>Vertebrata</taxon>
        <taxon>Euteleostomi</taxon>
        <taxon>Amphibia</taxon>
        <taxon>Batrachia</taxon>
        <taxon>Caudata</taxon>
        <taxon>Salamandroidea</taxon>
        <taxon>Salamandridae</taxon>
        <taxon>Pleurodelinae</taxon>
        <taxon>Pleurodeles</taxon>
    </lineage>
</organism>
<feature type="region of interest" description="Disordered" evidence="1">
    <location>
        <begin position="1"/>
        <end position="24"/>
    </location>
</feature>
<comment type="caution">
    <text evidence="2">The sequence shown here is derived from an EMBL/GenBank/DDBJ whole genome shotgun (WGS) entry which is preliminary data.</text>
</comment>
<dbReference type="EMBL" id="JANPWB010000010">
    <property type="protein sequence ID" value="KAJ1138970.1"/>
    <property type="molecule type" value="Genomic_DNA"/>
</dbReference>
<name>A0AAV7QIK6_PLEWA</name>
<dbReference type="Proteomes" id="UP001066276">
    <property type="component" value="Chromosome 6"/>
</dbReference>
<reference evidence="2" key="1">
    <citation type="journal article" date="2022" name="bioRxiv">
        <title>Sequencing and chromosome-scale assembly of the giantPleurodeles waltlgenome.</title>
        <authorList>
            <person name="Brown T."/>
            <person name="Elewa A."/>
            <person name="Iarovenko S."/>
            <person name="Subramanian E."/>
            <person name="Araus A.J."/>
            <person name="Petzold A."/>
            <person name="Susuki M."/>
            <person name="Suzuki K.-i.T."/>
            <person name="Hayashi T."/>
            <person name="Toyoda A."/>
            <person name="Oliveira C."/>
            <person name="Osipova E."/>
            <person name="Leigh N.D."/>
            <person name="Simon A."/>
            <person name="Yun M.H."/>
        </authorList>
    </citation>
    <scope>NUCLEOTIDE SEQUENCE</scope>
    <source>
        <strain evidence="2">20211129_DDA</strain>
        <tissue evidence="2">Liver</tissue>
    </source>
</reference>
<accession>A0AAV7QIK6</accession>
<dbReference type="AlphaFoldDB" id="A0AAV7QIK6"/>
<sequence>MGALDPSPPLYSRTGVVPGLPRDLLPRLNGRCRRATRCALGPGRGTRRGTNGESRPLPAYRTCTEARECHPGTNEPESFFSPFPFLRNDIDGKGPFEWQIEGLPLARPAAHGAGTAGGSDT</sequence>
<protein>
    <submittedName>
        <fullName evidence="2">Uncharacterized protein</fullName>
    </submittedName>
</protein>
<proteinExistence type="predicted"/>
<keyword evidence="3" id="KW-1185">Reference proteome</keyword>
<feature type="region of interest" description="Disordered" evidence="1">
    <location>
        <begin position="37"/>
        <end position="58"/>
    </location>
</feature>
<evidence type="ECO:0000256" key="1">
    <source>
        <dbReference type="SAM" id="MobiDB-lite"/>
    </source>
</evidence>